<evidence type="ECO:0000313" key="4">
    <source>
        <dbReference type="Proteomes" id="UP000293162"/>
    </source>
</evidence>
<feature type="chain" id="PRO_5020355808" evidence="2">
    <location>
        <begin position="21"/>
        <end position="371"/>
    </location>
</feature>
<dbReference type="OrthoDB" id="9813254at2"/>
<dbReference type="PROSITE" id="PS50005">
    <property type="entry name" value="TPR"/>
    <property type="match status" value="1"/>
</dbReference>
<dbReference type="InterPro" id="IPR011990">
    <property type="entry name" value="TPR-like_helical_dom_sf"/>
</dbReference>
<dbReference type="EMBL" id="SEWF01000031">
    <property type="protein sequence ID" value="RYU94089.1"/>
    <property type="molecule type" value="Genomic_DNA"/>
</dbReference>
<protein>
    <submittedName>
        <fullName evidence="3">ABC transporter substrate-binding protein</fullName>
    </submittedName>
</protein>
<organism evidence="3 4">
    <name type="scientific">Emticicia agri</name>
    <dbReference type="NCBI Taxonomy" id="2492393"/>
    <lineage>
        <taxon>Bacteria</taxon>
        <taxon>Pseudomonadati</taxon>
        <taxon>Bacteroidota</taxon>
        <taxon>Cytophagia</taxon>
        <taxon>Cytophagales</taxon>
        <taxon>Leadbetterellaceae</taxon>
        <taxon>Emticicia</taxon>
    </lineage>
</organism>
<keyword evidence="2" id="KW-0732">Signal</keyword>
<accession>A0A4Q5LWX8</accession>
<dbReference type="RefSeq" id="WP_130022779.1">
    <property type="nucleotide sequence ID" value="NZ_SEWF01000031.1"/>
</dbReference>
<feature type="repeat" description="TPR" evidence="1">
    <location>
        <begin position="326"/>
        <end position="359"/>
    </location>
</feature>
<keyword evidence="1" id="KW-0802">TPR repeat</keyword>
<name>A0A4Q5LWX8_9BACT</name>
<dbReference type="InterPro" id="IPR019734">
    <property type="entry name" value="TPR_rpt"/>
</dbReference>
<dbReference type="AlphaFoldDB" id="A0A4Q5LWX8"/>
<feature type="signal peptide" evidence="2">
    <location>
        <begin position="1"/>
        <end position="20"/>
    </location>
</feature>
<dbReference type="Gene3D" id="1.25.40.10">
    <property type="entry name" value="Tetratricopeptide repeat domain"/>
    <property type="match status" value="1"/>
</dbReference>
<reference evidence="3 4" key="1">
    <citation type="submission" date="2019-02" db="EMBL/GenBank/DDBJ databases">
        <title>Bacterial novel species Emticicia sp. 17J42-9 isolated from soil.</title>
        <authorList>
            <person name="Jung H.-Y."/>
        </authorList>
    </citation>
    <scope>NUCLEOTIDE SEQUENCE [LARGE SCALE GENOMIC DNA]</scope>
    <source>
        <strain evidence="3 4">17J42-9</strain>
    </source>
</reference>
<dbReference type="SMART" id="SM00028">
    <property type="entry name" value="TPR"/>
    <property type="match status" value="2"/>
</dbReference>
<sequence length="371" mass="43040">MKRLFIFCILTQLFSFSAAAQLLADNDLKQTIIKGLDKLYNYEFKEADTFFQKVKARYPHHPVTPLLSALQVQWQNLPLEKNPKAVNLYMSLLEKCQALAEPMLKDAGKKAEATFFLLASHGYITLAYTYRKEPMKAANEARKAYSYMKDGFGMMERNPEFYFTSGLYNYYRIQYPETHPMVKPVVIFFENGNKKAGLTQLEQAVQKSVFSRIEAAYYFMNVNLKYELNYNKAFVYADLLHDKYPNNPIYLMRFTETLVMLGKYEEAIPKINTLRKINSSVYQIAANLFDGLVAEKSKKNDKLASDFYNNVLKNEPDERYTKDYYAMTYLGLGRIAQRAGNKKRAEDMFKKALDYAENKGIIAEAKKNLDK</sequence>
<comment type="caution">
    <text evidence="3">The sequence shown here is derived from an EMBL/GenBank/DDBJ whole genome shotgun (WGS) entry which is preliminary data.</text>
</comment>
<evidence type="ECO:0000256" key="2">
    <source>
        <dbReference type="SAM" id="SignalP"/>
    </source>
</evidence>
<dbReference type="Proteomes" id="UP000293162">
    <property type="component" value="Unassembled WGS sequence"/>
</dbReference>
<proteinExistence type="predicted"/>
<evidence type="ECO:0000256" key="1">
    <source>
        <dbReference type="PROSITE-ProRule" id="PRU00339"/>
    </source>
</evidence>
<keyword evidence="4" id="KW-1185">Reference proteome</keyword>
<gene>
    <name evidence="3" type="ORF">EWM59_18690</name>
</gene>
<dbReference type="SUPFAM" id="SSF48452">
    <property type="entry name" value="TPR-like"/>
    <property type="match status" value="1"/>
</dbReference>
<evidence type="ECO:0000313" key="3">
    <source>
        <dbReference type="EMBL" id="RYU94089.1"/>
    </source>
</evidence>